<dbReference type="OrthoDB" id="3320501at2"/>
<evidence type="ECO:0000313" key="3">
    <source>
        <dbReference type="Proteomes" id="UP000198688"/>
    </source>
</evidence>
<dbReference type="STRING" id="113562.SAMN04489716_7044"/>
<feature type="compositionally biased region" description="Low complexity" evidence="1">
    <location>
        <begin position="223"/>
        <end position="239"/>
    </location>
</feature>
<dbReference type="EMBL" id="LT629758">
    <property type="protein sequence ID" value="SDT74639.1"/>
    <property type="molecule type" value="Genomic_DNA"/>
</dbReference>
<reference evidence="2 3" key="1">
    <citation type="submission" date="2016-10" db="EMBL/GenBank/DDBJ databases">
        <authorList>
            <person name="de Groot N.N."/>
        </authorList>
    </citation>
    <scope>NUCLEOTIDE SEQUENCE [LARGE SCALE GENOMIC DNA]</scope>
    <source>
        <strain evidence="2 3">DSM 43941</strain>
    </source>
</reference>
<feature type="region of interest" description="Disordered" evidence="1">
    <location>
        <begin position="128"/>
        <end position="339"/>
    </location>
</feature>
<dbReference type="RefSeq" id="WP_157751932.1">
    <property type="nucleotide sequence ID" value="NZ_LT629758.1"/>
</dbReference>
<feature type="compositionally biased region" description="Low complexity" evidence="1">
    <location>
        <begin position="301"/>
        <end position="317"/>
    </location>
</feature>
<dbReference type="Proteomes" id="UP000198688">
    <property type="component" value="Chromosome I"/>
</dbReference>
<proteinExistence type="predicted"/>
<name>A0A1H2CWD9_9ACTN</name>
<sequence>MDGLPAETRARVRLQLPADTAPGQVALAAEALPADMHAHQAGSDPGWCAIADLFGRSDSTMAMTRPRIAAGDGVQVARPIAPGVFRFDAESRTTSLFAPVTEPAMPDAAMTVTPRTAPVTFVPPGVPAAGSASVAPSRSGSEANSGPRELPGPADPFAAPASRGGAASTDNPADAKGSGTPAPRPGLDPGHSMALSAFRKTEKPLPAPRPAVPEPTRLHPDIALAPTTTPAPTLAPTAPFGEPETFPAPEPSDTLTPVPAPEPSSTPIAAPGPRVPTDAPENSPAATPESPPVPVPPAPPIAESAPAAETPPATAPVTENRPAVPSSPGAPMPLPDRLRSADHQSLPAERERLRAALAWRFDSHVRAVTRMLARLPGLRPTADKDEALLTDLTAVRAVLTGDRSVVDEALRGSRPPVDPALISCLMAGLLRLPTCRAPVYRYQPAAGTDYVTGQVLVEPSLLSARAFPRQTPPDHQELVIWSTTGRRVEGLVDADRADEVIFAAGARFAVLATEPGRVYLSETTSGTPGDRERRILQRLQQYVTRRPEPTQAAEHGALLLGLDAGGMPYPVPGIEA</sequence>
<feature type="compositionally biased region" description="Pro residues" evidence="1">
    <location>
        <begin position="289"/>
        <end position="300"/>
    </location>
</feature>
<dbReference type="Gene3D" id="3.90.176.10">
    <property type="entry name" value="Toxin ADP-ribosyltransferase, Chain A, domain 1"/>
    <property type="match status" value="1"/>
</dbReference>
<keyword evidence="3" id="KW-1185">Reference proteome</keyword>
<evidence type="ECO:0000256" key="1">
    <source>
        <dbReference type="SAM" id="MobiDB-lite"/>
    </source>
</evidence>
<protein>
    <submittedName>
        <fullName evidence="2">Uncharacterized protein</fullName>
    </submittedName>
</protein>
<dbReference type="AlphaFoldDB" id="A0A1H2CWD9"/>
<organism evidence="2 3">
    <name type="scientific">Actinoplanes derwentensis</name>
    <dbReference type="NCBI Taxonomy" id="113562"/>
    <lineage>
        <taxon>Bacteria</taxon>
        <taxon>Bacillati</taxon>
        <taxon>Actinomycetota</taxon>
        <taxon>Actinomycetes</taxon>
        <taxon>Micromonosporales</taxon>
        <taxon>Micromonosporaceae</taxon>
        <taxon>Actinoplanes</taxon>
    </lineage>
</organism>
<accession>A0A1H2CWD9</accession>
<gene>
    <name evidence="2" type="ORF">SAMN04489716_7044</name>
</gene>
<feature type="compositionally biased region" description="Low complexity" evidence="1">
    <location>
        <begin position="128"/>
        <end position="141"/>
    </location>
</feature>
<evidence type="ECO:0000313" key="2">
    <source>
        <dbReference type="EMBL" id="SDT74639.1"/>
    </source>
</evidence>